<gene>
    <name evidence="4" type="ORF">C0Z20_05220</name>
</gene>
<dbReference type="InterPro" id="IPR036188">
    <property type="entry name" value="FAD/NAD-bd_sf"/>
</dbReference>
<sequence length="395" mass="42900">MNTHRAQADVLIVGGGFMGAATAFFLRKRGRSVILLERQLVGQQASGTNFGNVRRQGRFLPQLPLANRSREIWGRLPELIQHDAEFLMSGHVRVCYREEQADQFEAYAKEAAHYGLKLDLMRGDALHQRFPFLGPEVLAGSYSQMDGHANPRLAAPAFGRAAARLGARIVENCDVVTVEKEGNEFRATSADGRTFHAPVLLITAGAWGNLLSQQFGESVPIAVNGPQMCVTEPVPYALQPVVGVSSPHTEEIVYFRQVTRGNIVIGGCARAPAFLDERRAKVLPQNTLLQFRQAQRVAPMLRKLNIIRVWSGVEGYMPDDRPIMGASGTTSGLFYAFGFCGHGFQLGPGVGDTMAELIDTGATSTPIEPFDIRRFATGAAAAHDDAAGHSATRTA</sequence>
<name>A0A2N7X9E8_9BURK</name>
<dbReference type="Pfam" id="PF01266">
    <property type="entry name" value="DAO"/>
    <property type="match status" value="1"/>
</dbReference>
<evidence type="ECO:0000256" key="1">
    <source>
        <dbReference type="ARBA" id="ARBA00023002"/>
    </source>
</evidence>
<proteinExistence type="predicted"/>
<comment type="caution">
    <text evidence="4">The sequence shown here is derived from an EMBL/GenBank/DDBJ whole genome shotgun (WGS) entry which is preliminary data.</text>
</comment>
<organism evidence="4 5">
    <name type="scientific">Trinickia symbiotica</name>
    <dbReference type="NCBI Taxonomy" id="863227"/>
    <lineage>
        <taxon>Bacteria</taxon>
        <taxon>Pseudomonadati</taxon>
        <taxon>Pseudomonadota</taxon>
        <taxon>Betaproteobacteria</taxon>
        <taxon>Burkholderiales</taxon>
        <taxon>Burkholderiaceae</taxon>
        <taxon>Trinickia</taxon>
    </lineage>
</organism>
<evidence type="ECO:0000259" key="3">
    <source>
        <dbReference type="Pfam" id="PF01266"/>
    </source>
</evidence>
<dbReference type="PANTHER" id="PTHR13847">
    <property type="entry name" value="SARCOSINE DEHYDROGENASE-RELATED"/>
    <property type="match status" value="1"/>
</dbReference>
<dbReference type="Proteomes" id="UP000235777">
    <property type="component" value="Unassembled WGS sequence"/>
</dbReference>
<evidence type="ECO:0000313" key="4">
    <source>
        <dbReference type="EMBL" id="PMS38182.1"/>
    </source>
</evidence>
<dbReference type="AlphaFoldDB" id="A0A2N7X9E8"/>
<protein>
    <submittedName>
        <fullName evidence="4">FAD-binding oxidoreductase</fullName>
    </submittedName>
</protein>
<evidence type="ECO:0000256" key="2">
    <source>
        <dbReference type="SAM" id="Phobius"/>
    </source>
</evidence>
<reference evidence="4 5" key="1">
    <citation type="submission" date="2018-01" db="EMBL/GenBank/DDBJ databases">
        <title>Whole genome analyses suggest that Burkholderia sensu lato contains two further novel genera in the rhizoxinica-symbiotica group Mycetohabitans gen. nov., and Trinickia gen. nov.: implications for the evolution of diazotrophy and nodulation in the Burkholderiaceae.</title>
        <authorList>
            <person name="Estrada-de los Santos P."/>
            <person name="Palmer M."/>
            <person name="Chavez-Ramirez B."/>
            <person name="Beukes C."/>
            <person name="Steenkamp E.T."/>
            <person name="Hirsch A.M."/>
            <person name="Manyaka P."/>
            <person name="Maluk M."/>
            <person name="Lafos M."/>
            <person name="Crook M."/>
            <person name="Gross E."/>
            <person name="Simon M.F."/>
            <person name="Bueno dos Reis Junior F."/>
            <person name="Poole P.S."/>
            <person name="Venter S.N."/>
            <person name="James E.K."/>
        </authorList>
    </citation>
    <scope>NUCLEOTIDE SEQUENCE [LARGE SCALE GENOMIC DNA]</scope>
    <source>
        <strain evidence="4 5">JPY 581</strain>
    </source>
</reference>
<accession>A0A2N7X9E8</accession>
<dbReference type="SUPFAM" id="SSF54373">
    <property type="entry name" value="FAD-linked reductases, C-terminal domain"/>
    <property type="match status" value="1"/>
</dbReference>
<keyword evidence="2" id="KW-1133">Transmembrane helix</keyword>
<keyword evidence="1" id="KW-0560">Oxidoreductase</keyword>
<dbReference type="EMBL" id="PNYC01000002">
    <property type="protein sequence ID" value="PMS38182.1"/>
    <property type="molecule type" value="Genomic_DNA"/>
</dbReference>
<dbReference type="STRING" id="863227.GCA_000373005_00093"/>
<dbReference type="OrthoDB" id="8673905at2"/>
<feature type="transmembrane region" description="Helical" evidence="2">
    <location>
        <begin position="6"/>
        <end position="26"/>
    </location>
</feature>
<feature type="domain" description="FAD dependent oxidoreductase" evidence="3">
    <location>
        <begin position="9"/>
        <end position="357"/>
    </location>
</feature>
<dbReference type="SUPFAM" id="SSF51905">
    <property type="entry name" value="FAD/NAD(P)-binding domain"/>
    <property type="match status" value="1"/>
</dbReference>
<dbReference type="PANTHER" id="PTHR13847:SF287">
    <property type="entry name" value="FAD-DEPENDENT OXIDOREDUCTASE DOMAIN-CONTAINING PROTEIN 1"/>
    <property type="match status" value="1"/>
</dbReference>
<evidence type="ECO:0000313" key="5">
    <source>
        <dbReference type="Proteomes" id="UP000235777"/>
    </source>
</evidence>
<keyword evidence="2" id="KW-0812">Transmembrane</keyword>
<dbReference type="GO" id="GO:0016491">
    <property type="term" value="F:oxidoreductase activity"/>
    <property type="evidence" value="ECO:0007669"/>
    <property type="project" value="UniProtKB-KW"/>
</dbReference>
<dbReference type="InterPro" id="IPR006076">
    <property type="entry name" value="FAD-dep_OxRdtase"/>
</dbReference>
<dbReference type="Gene3D" id="3.50.50.60">
    <property type="entry name" value="FAD/NAD(P)-binding domain"/>
    <property type="match status" value="1"/>
</dbReference>
<dbReference type="RefSeq" id="WP_018438587.1">
    <property type="nucleotide sequence ID" value="NZ_KB890164.1"/>
</dbReference>
<dbReference type="Gene3D" id="3.30.9.10">
    <property type="entry name" value="D-Amino Acid Oxidase, subunit A, domain 2"/>
    <property type="match status" value="1"/>
</dbReference>
<keyword evidence="2" id="KW-0472">Membrane</keyword>
<keyword evidence="5" id="KW-1185">Reference proteome</keyword>
<dbReference type="GO" id="GO:0005737">
    <property type="term" value="C:cytoplasm"/>
    <property type="evidence" value="ECO:0007669"/>
    <property type="project" value="TreeGrafter"/>
</dbReference>